<evidence type="ECO:0008006" key="3">
    <source>
        <dbReference type="Google" id="ProtNLM"/>
    </source>
</evidence>
<gene>
    <name evidence="1" type="ORF">QYF61_015016</name>
</gene>
<dbReference type="PANTHER" id="PTHR33332">
    <property type="entry name" value="REVERSE TRANSCRIPTASE DOMAIN-CONTAINING PROTEIN"/>
    <property type="match status" value="1"/>
</dbReference>
<dbReference type="EMBL" id="JAUNZN010000009">
    <property type="protein sequence ID" value="KAK4816332.1"/>
    <property type="molecule type" value="Genomic_DNA"/>
</dbReference>
<accession>A0AAN7RTD2</accession>
<name>A0AAN7RTD2_MYCAM</name>
<comment type="caution">
    <text evidence="1">The sequence shown here is derived from an EMBL/GenBank/DDBJ whole genome shotgun (WGS) entry which is preliminary data.</text>
</comment>
<protein>
    <recommendedName>
        <fullName evidence="3">Rna-directed dna polymerase from mobile element jockey-like</fullName>
    </recommendedName>
</protein>
<keyword evidence="2" id="KW-1185">Reference proteome</keyword>
<sequence length="338" mass="37789">MGGILLDKLSSCGMSGFLVCWVKKWLKGGAQKGCREQGYIWLATVVSYLDAGVECTISKFADDIELGGAVDSLEGQEALQRDVDALEHWAIINGMKFNKSKCWILYLGQSKAGCKYKLGEEWLESSPAERDLGLSMSQQCALAAKRANRTLGCLKHSITIRSREGIIPLYSALVQPHLECCVQFWAPQFEKDVKVLECVQRRATNLVKGLEGMSHEEQLRTLDSSSLEKRRLRELCCEPKLCACGMVMPPCRTEKESELRSQNQMNLGRTLHKATLALDLEIRYHIIRMPWLLLGYLVCTLKYGKTRKVWGVPEKGQTDQGDKCAAVVLMGIVTKALP</sequence>
<organism evidence="1 2">
    <name type="scientific">Mycteria americana</name>
    <name type="common">Wood stork</name>
    <dbReference type="NCBI Taxonomy" id="33587"/>
    <lineage>
        <taxon>Eukaryota</taxon>
        <taxon>Metazoa</taxon>
        <taxon>Chordata</taxon>
        <taxon>Craniata</taxon>
        <taxon>Vertebrata</taxon>
        <taxon>Euteleostomi</taxon>
        <taxon>Archelosauria</taxon>
        <taxon>Archosauria</taxon>
        <taxon>Dinosauria</taxon>
        <taxon>Saurischia</taxon>
        <taxon>Theropoda</taxon>
        <taxon>Coelurosauria</taxon>
        <taxon>Aves</taxon>
        <taxon>Neognathae</taxon>
        <taxon>Neoaves</taxon>
        <taxon>Aequornithes</taxon>
        <taxon>Ciconiiformes</taxon>
        <taxon>Ciconiidae</taxon>
        <taxon>Mycteria</taxon>
    </lineage>
</organism>
<reference evidence="1 2" key="1">
    <citation type="journal article" date="2023" name="J. Hered.">
        <title>Chromosome-level genome of the wood stork (Mycteria americana) provides insight into avian chromosome evolution.</title>
        <authorList>
            <person name="Flamio R. Jr."/>
            <person name="Ramstad K.M."/>
        </authorList>
    </citation>
    <scope>NUCLEOTIDE SEQUENCE [LARGE SCALE GENOMIC DNA]</scope>
    <source>
        <strain evidence="1">JAX WOST 10</strain>
    </source>
</reference>
<dbReference type="AlphaFoldDB" id="A0AAN7RTD2"/>
<evidence type="ECO:0000313" key="1">
    <source>
        <dbReference type="EMBL" id="KAK4816332.1"/>
    </source>
</evidence>
<evidence type="ECO:0000313" key="2">
    <source>
        <dbReference type="Proteomes" id="UP001333110"/>
    </source>
</evidence>
<dbReference type="Proteomes" id="UP001333110">
    <property type="component" value="Unassembled WGS sequence"/>
</dbReference>
<proteinExistence type="predicted"/>